<keyword evidence="2" id="KW-1185">Reference proteome</keyword>
<dbReference type="SFLD" id="SFLDG01129">
    <property type="entry name" value="C1.5:_HAD__Beta-PGM__Phosphata"/>
    <property type="match status" value="1"/>
</dbReference>
<dbReference type="InterPro" id="IPR023198">
    <property type="entry name" value="PGP-like_dom2"/>
</dbReference>
<keyword evidence="1" id="KW-0378">Hydrolase</keyword>
<dbReference type="SFLD" id="SFLDG01135">
    <property type="entry name" value="C1.5.6:_HAD__Beta-PGM__Phospha"/>
    <property type="match status" value="1"/>
</dbReference>
<dbReference type="PANTHER" id="PTHR42896">
    <property type="entry name" value="XYLULOSE-1,5-BISPHOSPHATE (XUBP) PHOSPHATASE"/>
    <property type="match status" value="1"/>
</dbReference>
<dbReference type="InterPro" id="IPR044999">
    <property type="entry name" value="CbbY-like"/>
</dbReference>
<protein>
    <submittedName>
        <fullName evidence="1">HAD-IA family hydrolase</fullName>
    </submittedName>
</protein>
<gene>
    <name evidence="1" type="ORF">SM757_16930</name>
</gene>
<dbReference type="Gene3D" id="1.10.150.240">
    <property type="entry name" value="Putative phosphatase, domain 2"/>
    <property type="match status" value="1"/>
</dbReference>
<dbReference type="InterPro" id="IPR036412">
    <property type="entry name" value="HAD-like_sf"/>
</dbReference>
<accession>A0ABU5IGK1</accession>
<evidence type="ECO:0000313" key="2">
    <source>
        <dbReference type="Proteomes" id="UP001293718"/>
    </source>
</evidence>
<dbReference type="Proteomes" id="UP001293718">
    <property type="component" value="Unassembled WGS sequence"/>
</dbReference>
<dbReference type="Gene3D" id="3.40.50.1000">
    <property type="entry name" value="HAD superfamily/HAD-like"/>
    <property type="match status" value="1"/>
</dbReference>
<dbReference type="GO" id="GO:0016787">
    <property type="term" value="F:hydrolase activity"/>
    <property type="evidence" value="ECO:0007669"/>
    <property type="project" value="UniProtKB-KW"/>
</dbReference>
<comment type="caution">
    <text evidence="1">The sequence shown here is derived from an EMBL/GenBank/DDBJ whole genome shotgun (WGS) entry which is preliminary data.</text>
</comment>
<organism evidence="1 2">
    <name type="scientific">Azohydromonas lata</name>
    <dbReference type="NCBI Taxonomy" id="45677"/>
    <lineage>
        <taxon>Bacteria</taxon>
        <taxon>Pseudomonadati</taxon>
        <taxon>Pseudomonadota</taxon>
        <taxon>Betaproteobacteria</taxon>
        <taxon>Burkholderiales</taxon>
        <taxon>Sphaerotilaceae</taxon>
        <taxon>Azohydromonas</taxon>
    </lineage>
</organism>
<name>A0ABU5IGK1_9BURK</name>
<dbReference type="PANTHER" id="PTHR42896:SF2">
    <property type="entry name" value="CBBY-LIKE PROTEIN"/>
    <property type="match status" value="1"/>
</dbReference>
<dbReference type="PRINTS" id="PR00413">
    <property type="entry name" value="HADHALOGNASE"/>
</dbReference>
<dbReference type="SFLD" id="SFLDF00035">
    <property type="entry name" value="phosphoglycolate_phosphatase"/>
    <property type="match status" value="1"/>
</dbReference>
<sequence>MSITTLIFDVDGTLADTEELHRQAFNAAFADAGLRWDWSRTLYRELLHVTGGKERMAHHAASLDLGEVDRRALRAHIPALHAAKTRHYAAMVAGGRLKLRPGVARLLREAHEAGMHLAIASTTSPANVEALLTATLGPQGPGLFGVIACGDLVASKKPAPDVYELVLRTLGADAEEAIAFEDSAHGLRAARGAGLWTVVTPTWWSEAEDFTGADLLLPHLGDPGEPLAGEPGARLPDAPWLTLQGLEQLRHPPAACAVRQLYQGAA</sequence>
<dbReference type="Pfam" id="PF00702">
    <property type="entry name" value="Hydrolase"/>
    <property type="match status" value="1"/>
</dbReference>
<dbReference type="SFLD" id="SFLDS00003">
    <property type="entry name" value="Haloacid_Dehalogenase"/>
    <property type="match status" value="1"/>
</dbReference>
<proteinExistence type="predicted"/>
<dbReference type="NCBIfam" id="TIGR01509">
    <property type="entry name" value="HAD-SF-IA-v3"/>
    <property type="match status" value="1"/>
</dbReference>
<evidence type="ECO:0000313" key="1">
    <source>
        <dbReference type="EMBL" id="MDZ5458262.1"/>
    </source>
</evidence>
<dbReference type="SUPFAM" id="SSF56784">
    <property type="entry name" value="HAD-like"/>
    <property type="match status" value="1"/>
</dbReference>
<dbReference type="EMBL" id="JAXOJX010000027">
    <property type="protein sequence ID" value="MDZ5458262.1"/>
    <property type="molecule type" value="Genomic_DNA"/>
</dbReference>
<reference evidence="1 2" key="1">
    <citation type="submission" date="2023-11" db="EMBL/GenBank/DDBJ databases">
        <title>Draft genome of Azohydromonas lata strain H1 (DSM1123), a polyhydroxyalkanoate producer.</title>
        <authorList>
            <person name="Traversa D."/>
            <person name="D'Addabbo P."/>
            <person name="Pazzani C."/>
            <person name="Manzari C."/>
            <person name="Chiara M."/>
            <person name="Scrascia M."/>
        </authorList>
    </citation>
    <scope>NUCLEOTIDE SEQUENCE [LARGE SCALE GENOMIC DNA]</scope>
    <source>
        <strain evidence="1 2">H1</strain>
    </source>
</reference>
<dbReference type="InterPro" id="IPR006439">
    <property type="entry name" value="HAD-SF_hydro_IA"/>
</dbReference>
<dbReference type="InterPro" id="IPR023214">
    <property type="entry name" value="HAD_sf"/>
</dbReference>